<name>A0A3M7QLH7_BRAPC</name>
<organism evidence="2 3">
    <name type="scientific">Brachionus plicatilis</name>
    <name type="common">Marine rotifer</name>
    <name type="synonym">Brachionus muelleri</name>
    <dbReference type="NCBI Taxonomy" id="10195"/>
    <lineage>
        <taxon>Eukaryota</taxon>
        <taxon>Metazoa</taxon>
        <taxon>Spiralia</taxon>
        <taxon>Gnathifera</taxon>
        <taxon>Rotifera</taxon>
        <taxon>Eurotatoria</taxon>
        <taxon>Monogononta</taxon>
        <taxon>Pseudotrocha</taxon>
        <taxon>Ploima</taxon>
        <taxon>Brachionidae</taxon>
        <taxon>Brachionus</taxon>
    </lineage>
</organism>
<dbReference type="Proteomes" id="UP000276133">
    <property type="component" value="Unassembled WGS sequence"/>
</dbReference>
<gene>
    <name evidence="2" type="ORF">BpHYR1_004408</name>
</gene>
<evidence type="ECO:0000313" key="2">
    <source>
        <dbReference type="EMBL" id="RNA12139.1"/>
    </source>
</evidence>
<proteinExistence type="predicted"/>
<feature type="compositionally biased region" description="Polar residues" evidence="1">
    <location>
        <begin position="85"/>
        <end position="104"/>
    </location>
</feature>
<accession>A0A3M7QLH7</accession>
<feature type="compositionally biased region" description="Basic and acidic residues" evidence="1">
    <location>
        <begin position="72"/>
        <end position="84"/>
    </location>
</feature>
<evidence type="ECO:0000256" key="1">
    <source>
        <dbReference type="SAM" id="MobiDB-lite"/>
    </source>
</evidence>
<dbReference type="AlphaFoldDB" id="A0A3M7QLH7"/>
<feature type="region of interest" description="Disordered" evidence="1">
    <location>
        <begin position="48"/>
        <end position="106"/>
    </location>
</feature>
<sequence length="154" mass="17536">MTNAAWAHLDVSDMVLTFQVPTLHLCFALALRACRRAFGIDDTFQPHTSHSNSMVRIPPGGFEPSTRPTRRKPIENHNKPEHNVTDTSITQPMSTGNVSSSYSDSDVGFKEKIKNKKNRILKFNSELRRSTRQSKPPDRLERKLRRTSGQNCCR</sequence>
<feature type="compositionally biased region" description="Basic and acidic residues" evidence="1">
    <location>
        <begin position="129"/>
        <end position="141"/>
    </location>
</feature>
<comment type="caution">
    <text evidence="2">The sequence shown here is derived from an EMBL/GenBank/DDBJ whole genome shotgun (WGS) entry which is preliminary data.</text>
</comment>
<dbReference type="EMBL" id="REGN01005754">
    <property type="protein sequence ID" value="RNA12139.1"/>
    <property type="molecule type" value="Genomic_DNA"/>
</dbReference>
<evidence type="ECO:0000313" key="3">
    <source>
        <dbReference type="Proteomes" id="UP000276133"/>
    </source>
</evidence>
<reference evidence="2 3" key="1">
    <citation type="journal article" date="2018" name="Sci. Rep.">
        <title>Genomic signatures of local adaptation to the degree of environmental predictability in rotifers.</title>
        <authorList>
            <person name="Franch-Gras L."/>
            <person name="Hahn C."/>
            <person name="Garcia-Roger E.M."/>
            <person name="Carmona M.J."/>
            <person name="Serra M."/>
            <person name="Gomez A."/>
        </authorList>
    </citation>
    <scope>NUCLEOTIDE SEQUENCE [LARGE SCALE GENOMIC DNA]</scope>
    <source>
        <strain evidence="2">HYR1</strain>
    </source>
</reference>
<feature type="region of interest" description="Disordered" evidence="1">
    <location>
        <begin position="129"/>
        <end position="154"/>
    </location>
</feature>
<protein>
    <submittedName>
        <fullName evidence="2">Uncharacterized protein</fullName>
    </submittedName>
</protein>
<keyword evidence="3" id="KW-1185">Reference proteome</keyword>